<proteinExistence type="predicted"/>
<protein>
    <submittedName>
        <fullName evidence="4">Uncharacterized protein</fullName>
    </submittedName>
</protein>
<dbReference type="EMBL" id="MT145196">
    <property type="protein sequence ID" value="QJI05249.1"/>
    <property type="molecule type" value="Genomic_DNA"/>
</dbReference>
<name>A0A6M3Y4U1_9ZZZZ</name>
<feature type="coiled-coil region" evidence="1">
    <location>
        <begin position="10"/>
        <end position="37"/>
    </location>
</feature>
<accession>A0A6M3Y4U1</accession>
<evidence type="ECO:0000313" key="2">
    <source>
        <dbReference type="EMBL" id="QJA66122.1"/>
    </source>
</evidence>
<evidence type="ECO:0000313" key="3">
    <source>
        <dbReference type="EMBL" id="QJH93943.1"/>
    </source>
</evidence>
<dbReference type="AlphaFoldDB" id="A0A6M3Y4U1"/>
<evidence type="ECO:0000256" key="1">
    <source>
        <dbReference type="SAM" id="Coils"/>
    </source>
</evidence>
<evidence type="ECO:0000313" key="4">
    <source>
        <dbReference type="EMBL" id="QJI05249.1"/>
    </source>
</evidence>
<sequence>MTAAERAEFLEEIERRISEAESRVRRARLELARLETARRVVVDGEAEAGVVRNWLKGK</sequence>
<dbReference type="EMBL" id="MT144593">
    <property type="protein sequence ID" value="QJH93943.1"/>
    <property type="molecule type" value="Genomic_DNA"/>
</dbReference>
<reference evidence="4" key="1">
    <citation type="submission" date="2020-03" db="EMBL/GenBank/DDBJ databases">
        <title>The deep terrestrial virosphere.</title>
        <authorList>
            <person name="Holmfeldt K."/>
            <person name="Nilsson E."/>
            <person name="Simone D."/>
            <person name="Lopez-Fernandez M."/>
            <person name="Wu X."/>
            <person name="de Brujin I."/>
            <person name="Lundin D."/>
            <person name="Andersson A."/>
            <person name="Bertilsson S."/>
            <person name="Dopson M."/>
        </authorList>
    </citation>
    <scope>NUCLEOTIDE SEQUENCE</scope>
    <source>
        <strain evidence="4">MM415A00138</strain>
        <strain evidence="2">MM415B00361</strain>
        <strain evidence="3">TM448B00155</strain>
    </source>
</reference>
<dbReference type="EMBL" id="MT141549">
    <property type="protein sequence ID" value="QJA66122.1"/>
    <property type="molecule type" value="Genomic_DNA"/>
</dbReference>
<organism evidence="4">
    <name type="scientific">viral metagenome</name>
    <dbReference type="NCBI Taxonomy" id="1070528"/>
    <lineage>
        <taxon>unclassified sequences</taxon>
        <taxon>metagenomes</taxon>
        <taxon>organismal metagenomes</taxon>
    </lineage>
</organism>
<gene>
    <name evidence="4" type="ORF">MM415A00138_0062</name>
    <name evidence="2" type="ORF">MM415B00361_0042</name>
    <name evidence="3" type="ORF">TM448B00155_0059</name>
</gene>
<keyword evidence="1" id="KW-0175">Coiled coil</keyword>